<evidence type="ECO:0000313" key="1">
    <source>
        <dbReference type="EMBL" id="KOM35083.1"/>
    </source>
</evidence>
<evidence type="ECO:0000313" key="2">
    <source>
        <dbReference type="Proteomes" id="UP000053144"/>
    </source>
</evidence>
<dbReference type="AlphaFoldDB" id="A0A0L9TWX2"/>
<sequence length="82" mass="9605">MRFHILVEILGSCKQFAILWDFLIEVRDSSSYDINSEIFWLIFKAGGAIRSFHRMYEFGVLPTVHDFDKLLLFMQKEASQAS</sequence>
<evidence type="ECO:0008006" key="3">
    <source>
        <dbReference type="Google" id="ProtNLM"/>
    </source>
</evidence>
<reference evidence="2" key="1">
    <citation type="journal article" date="2015" name="Proc. Natl. Acad. Sci. U.S.A.">
        <title>Genome sequencing of adzuki bean (Vigna angularis) provides insight into high starch and low fat accumulation and domestication.</title>
        <authorList>
            <person name="Yang K."/>
            <person name="Tian Z."/>
            <person name="Chen C."/>
            <person name="Luo L."/>
            <person name="Zhao B."/>
            <person name="Wang Z."/>
            <person name="Yu L."/>
            <person name="Li Y."/>
            <person name="Sun Y."/>
            <person name="Li W."/>
            <person name="Chen Y."/>
            <person name="Li Y."/>
            <person name="Zhang Y."/>
            <person name="Ai D."/>
            <person name="Zhao J."/>
            <person name="Shang C."/>
            <person name="Ma Y."/>
            <person name="Wu B."/>
            <person name="Wang M."/>
            <person name="Gao L."/>
            <person name="Sun D."/>
            <person name="Zhang P."/>
            <person name="Guo F."/>
            <person name="Wang W."/>
            <person name="Li Y."/>
            <person name="Wang J."/>
            <person name="Varshney R.K."/>
            <person name="Wang J."/>
            <person name="Ling H.Q."/>
            <person name="Wan P."/>
        </authorList>
    </citation>
    <scope>NUCLEOTIDE SEQUENCE</scope>
    <source>
        <strain evidence="2">cv. Jingnong 6</strain>
    </source>
</reference>
<name>A0A0L9TWX2_PHAAN</name>
<gene>
    <name evidence="1" type="ORF">LR48_Vigan02g123300</name>
</gene>
<proteinExistence type="predicted"/>
<organism evidence="1 2">
    <name type="scientific">Phaseolus angularis</name>
    <name type="common">Azuki bean</name>
    <name type="synonym">Vigna angularis</name>
    <dbReference type="NCBI Taxonomy" id="3914"/>
    <lineage>
        <taxon>Eukaryota</taxon>
        <taxon>Viridiplantae</taxon>
        <taxon>Streptophyta</taxon>
        <taxon>Embryophyta</taxon>
        <taxon>Tracheophyta</taxon>
        <taxon>Spermatophyta</taxon>
        <taxon>Magnoliopsida</taxon>
        <taxon>eudicotyledons</taxon>
        <taxon>Gunneridae</taxon>
        <taxon>Pentapetalae</taxon>
        <taxon>rosids</taxon>
        <taxon>fabids</taxon>
        <taxon>Fabales</taxon>
        <taxon>Fabaceae</taxon>
        <taxon>Papilionoideae</taxon>
        <taxon>50 kb inversion clade</taxon>
        <taxon>NPAAA clade</taxon>
        <taxon>indigoferoid/millettioid clade</taxon>
        <taxon>Phaseoleae</taxon>
        <taxon>Vigna</taxon>
    </lineage>
</organism>
<protein>
    <recommendedName>
        <fullName evidence="3">Pentatricopeptide repeat-containing protein</fullName>
    </recommendedName>
</protein>
<dbReference type="Proteomes" id="UP000053144">
    <property type="component" value="Chromosome 2"/>
</dbReference>
<dbReference type="EMBL" id="CM003372">
    <property type="protein sequence ID" value="KOM35083.1"/>
    <property type="molecule type" value="Genomic_DNA"/>
</dbReference>
<accession>A0A0L9TWX2</accession>
<dbReference type="Gramene" id="KOM35083">
    <property type="protein sequence ID" value="KOM35083"/>
    <property type="gene ID" value="LR48_Vigan02g123300"/>
</dbReference>